<reference evidence="1" key="1">
    <citation type="journal article" date="2014" name="Front. Microbiol.">
        <title>High frequency of phylogenetically diverse reductive dehalogenase-homologous genes in deep subseafloor sedimentary metagenomes.</title>
        <authorList>
            <person name="Kawai M."/>
            <person name="Futagami T."/>
            <person name="Toyoda A."/>
            <person name="Takaki Y."/>
            <person name="Nishi S."/>
            <person name="Hori S."/>
            <person name="Arai W."/>
            <person name="Tsubouchi T."/>
            <person name="Morono Y."/>
            <person name="Uchiyama I."/>
            <person name="Ito T."/>
            <person name="Fujiyama A."/>
            <person name="Inagaki F."/>
            <person name="Takami H."/>
        </authorList>
    </citation>
    <scope>NUCLEOTIDE SEQUENCE</scope>
    <source>
        <strain evidence="1">Expedition CK06-06</strain>
    </source>
</reference>
<organism evidence="1">
    <name type="scientific">marine sediment metagenome</name>
    <dbReference type="NCBI Taxonomy" id="412755"/>
    <lineage>
        <taxon>unclassified sequences</taxon>
        <taxon>metagenomes</taxon>
        <taxon>ecological metagenomes</taxon>
    </lineage>
</organism>
<accession>X0T0L4</accession>
<feature type="non-terminal residue" evidence="1">
    <location>
        <position position="113"/>
    </location>
</feature>
<comment type="caution">
    <text evidence="1">The sequence shown here is derived from an EMBL/GenBank/DDBJ whole genome shotgun (WGS) entry which is preliminary data.</text>
</comment>
<sequence length="113" mass="13200">MNKKFEIFIFAPLALENGRGGEISSIELAVGLQKYHNITLMDTNILIGKRLLSQKVIQKKLKEVKRDKQMKFAIFKILNKTFTFPYPWEIPKLSREIKKSDIVYTSSFTIKFD</sequence>
<protein>
    <submittedName>
        <fullName evidence="1">Uncharacterized protein</fullName>
    </submittedName>
</protein>
<name>X0T0L4_9ZZZZ</name>
<gene>
    <name evidence="1" type="ORF">S01H1_14969</name>
</gene>
<dbReference type="EMBL" id="BARS01007807">
    <property type="protein sequence ID" value="GAF69580.1"/>
    <property type="molecule type" value="Genomic_DNA"/>
</dbReference>
<dbReference type="AlphaFoldDB" id="X0T0L4"/>
<proteinExistence type="predicted"/>
<evidence type="ECO:0000313" key="1">
    <source>
        <dbReference type="EMBL" id="GAF69580.1"/>
    </source>
</evidence>